<dbReference type="SMART" id="SM00194">
    <property type="entry name" value="PTPc"/>
    <property type="match status" value="1"/>
</dbReference>
<dbReference type="InterPro" id="IPR000387">
    <property type="entry name" value="Tyr_Pase_dom"/>
</dbReference>
<dbReference type="PROSITE" id="PS50055">
    <property type="entry name" value="TYR_PHOSPHATASE_PTP"/>
    <property type="match status" value="1"/>
</dbReference>
<evidence type="ECO:0000259" key="3">
    <source>
        <dbReference type="PROSITE" id="PS50191"/>
    </source>
</evidence>
<feature type="domain" description="Tyrosine specific protein phosphatases" evidence="2">
    <location>
        <begin position="559"/>
        <end position="634"/>
    </location>
</feature>
<dbReference type="SUPFAM" id="SSF46938">
    <property type="entry name" value="CRAL/TRIO N-terminal domain"/>
    <property type="match status" value="1"/>
</dbReference>
<dbReference type="PROSITE" id="PS50056">
    <property type="entry name" value="TYR_PHOSPHATASE_2"/>
    <property type="match status" value="1"/>
</dbReference>
<dbReference type="SUPFAM" id="SSF52087">
    <property type="entry name" value="CRAL/TRIO domain"/>
    <property type="match status" value="1"/>
</dbReference>
<dbReference type="InterPro" id="IPR050348">
    <property type="entry name" value="Protein-Tyr_Phosphatase"/>
</dbReference>
<dbReference type="Proteomes" id="UP001652625">
    <property type="component" value="Chromosome 13"/>
</dbReference>
<dbReference type="Gene3D" id="3.90.190.10">
    <property type="entry name" value="Protein tyrosine phosphatase superfamily"/>
    <property type="match status" value="1"/>
</dbReference>
<keyword evidence="4" id="KW-1185">Reference proteome</keyword>
<accession>A0ABM4DDI9</accession>
<gene>
    <name evidence="5" type="primary">LOC100203076</name>
</gene>
<feature type="domain" description="Tyrosine-protein phosphatase" evidence="1">
    <location>
        <begin position="335"/>
        <end position="643"/>
    </location>
</feature>
<dbReference type="PROSITE" id="PS00383">
    <property type="entry name" value="TYR_PHOSPHATASE_1"/>
    <property type="match status" value="1"/>
</dbReference>
<dbReference type="SUPFAM" id="SSF52799">
    <property type="entry name" value="(Phosphotyrosine protein) phosphatases II"/>
    <property type="match status" value="1"/>
</dbReference>
<dbReference type="PRINTS" id="PR00700">
    <property type="entry name" value="PRTYPHPHTASE"/>
</dbReference>
<dbReference type="InterPro" id="IPR036273">
    <property type="entry name" value="CRAL/TRIO_N_dom_sf"/>
</dbReference>
<dbReference type="PANTHER" id="PTHR19134">
    <property type="entry name" value="RECEPTOR-TYPE TYROSINE-PROTEIN PHOSPHATASE"/>
    <property type="match status" value="1"/>
</dbReference>
<reference evidence="5" key="1">
    <citation type="submission" date="2025-08" db="UniProtKB">
        <authorList>
            <consortium name="RefSeq"/>
        </authorList>
    </citation>
    <scope>IDENTIFICATION</scope>
</reference>
<dbReference type="CDD" id="cd00170">
    <property type="entry name" value="SEC14"/>
    <property type="match status" value="1"/>
</dbReference>
<evidence type="ECO:0000313" key="5">
    <source>
        <dbReference type="RefSeq" id="XP_065672472.1"/>
    </source>
</evidence>
<dbReference type="Pfam" id="PF00650">
    <property type="entry name" value="CRAL_TRIO"/>
    <property type="match status" value="1"/>
</dbReference>
<dbReference type="SMART" id="SM00516">
    <property type="entry name" value="SEC14"/>
    <property type="match status" value="1"/>
</dbReference>
<dbReference type="PROSITE" id="PS50191">
    <property type="entry name" value="CRAL_TRIO"/>
    <property type="match status" value="1"/>
</dbReference>
<dbReference type="InterPro" id="IPR000242">
    <property type="entry name" value="PTP_cat"/>
</dbReference>
<organism evidence="4 5">
    <name type="scientific">Hydra vulgaris</name>
    <name type="common">Hydra</name>
    <name type="synonym">Hydra attenuata</name>
    <dbReference type="NCBI Taxonomy" id="6087"/>
    <lineage>
        <taxon>Eukaryota</taxon>
        <taxon>Metazoa</taxon>
        <taxon>Cnidaria</taxon>
        <taxon>Hydrozoa</taxon>
        <taxon>Hydroidolina</taxon>
        <taxon>Anthoathecata</taxon>
        <taxon>Aplanulata</taxon>
        <taxon>Hydridae</taxon>
        <taxon>Hydra</taxon>
    </lineage>
</organism>
<dbReference type="GeneID" id="100203076"/>
<dbReference type="InterPro" id="IPR001251">
    <property type="entry name" value="CRAL-TRIO_dom"/>
</dbReference>
<evidence type="ECO:0000259" key="2">
    <source>
        <dbReference type="PROSITE" id="PS50056"/>
    </source>
</evidence>
<feature type="domain" description="CRAL-TRIO" evidence="3">
    <location>
        <begin position="68"/>
        <end position="244"/>
    </location>
</feature>
<name>A0ABM4DDI9_HYDVU</name>
<dbReference type="SMART" id="SM00404">
    <property type="entry name" value="PTPc_motif"/>
    <property type="match status" value="1"/>
</dbReference>
<dbReference type="InterPro" id="IPR016130">
    <property type="entry name" value="Tyr_Pase_AS"/>
</dbReference>
<proteinExistence type="predicted"/>
<dbReference type="InterPro" id="IPR003595">
    <property type="entry name" value="Tyr_Pase_cat"/>
</dbReference>
<dbReference type="PANTHER" id="PTHR19134:SF534">
    <property type="entry name" value="LD27988P"/>
    <property type="match status" value="1"/>
</dbReference>
<evidence type="ECO:0000313" key="4">
    <source>
        <dbReference type="Proteomes" id="UP001652625"/>
    </source>
</evidence>
<dbReference type="Pfam" id="PF00102">
    <property type="entry name" value="Y_phosphatase"/>
    <property type="match status" value="2"/>
</dbReference>
<dbReference type="InterPro" id="IPR036865">
    <property type="entry name" value="CRAL-TRIO_dom_sf"/>
</dbReference>
<dbReference type="Gene3D" id="3.40.525.10">
    <property type="entry name" value="CRAL-TRIO lipid binding domain"/>
    <property type="match status" value="1"/>
</dbReference>
<dbReference type="RefSeq" id="XP_065672472.1">
    <property type="nucleotide sequence ID" value="XM_065816400.1"/>
</dbReference>
<sequence>MEVQQQLFEDPVELLSGEEHQAVEAFFAKVNNVDGYGERFSITKEEAIKYLMARKFDVDRALSLFFSSRTLRQQFELENFDISKDPLNRELLSGKFTVLNGQCADNSKVCLFYAHKHFPKLVDHITVIRSIVFQLDCILKSYDVQRNGISFVYNMESSSFQNFDLELARKVLHLLKDGYPARLKNIHVVSPLFWFRASFLVLSSWLKEKIRDRVILVKDLNELHHHVPQSILPKDMNGNSDHDHAQWILECTKSFTVPKSVTTEDKPDDIQSYAKEDFNNAESNYTPNEIYSSKNSEYQTVDVDPPNKPLPPPPENPFTIDELLEHMANVGRKGIQKEYDELRSLPPCGSFESTLHTANLQKNRYNNILAFEETRVRLQQINGDPHSDYINANYLDSITTKKKFICTQGPMPQTYFDFWRMIWEHSVSIIIMITRCTERGRGKCGQYWPEQEGRANTFGYLVVTNLACDIKSDFTTTLFELTNTLTRSSLRVYHVQFTSWPDFGVLSSATPILDVLDYVELYQEEASKYRTNATETEKNNLLNSHLEGSGEYQTLSPSVDFKENYNINCEDSNTAKRSPIVVHCSAGVGRTGTFCCLSNCIDQIESLGTVDVYNTVKKIRDQRAFSVQTPEQYEFGYTSIIEYLIRQKLKNDEDVSELESFLYDFKNSQIGSDSE</sequence>
<evidence type="ECO:0000259" key="1">
    <source>
        <dbReference type="PROSITE" id="PS50055"/>
    </source>
</evidence>
<dbReference type="InterPro" id="IPR029021">
    <property type="entry name" value="Prot-tyrosine_phosphatase-like"/>
</dbReference>
<protein>
    <submittedName>
        <fullName evidence="5">Tyrosine-protein phosphatase non-receptor type 9 isoform X2</fullName>
    </submittedName>
</protein>